<evidence type="ECO:0000256" key="7">
    <source>
        <dbReference type="ARBA" id="ARBA00023002"/>
    </source>
</evidence>
<feature type="domain" description="3-hydroxyisobutyrate dehydrogenase-like NAD-binding" evidence="14">
    <location>
        <begin position="191"/>
        <end position="302"/>
    </location>
</feature>
<accession>K3WAN8</accession>
<sequence length="307" mass="32586">MLKLLNHSASASARCALACRAFSTSKQNVGVVGLGQMGNHMANNLRKNGHSVVVCDVDPRSTKPHADAGSVVAKSPREVAELCDTIITMLPSTAIVEHVYLGKNGFHEALRNEHVLIDSSTIDPIFTKKLSAEIHNLGGIFVDAPVSGGAIGAKNATLTFMVGGKPSEFETVKPVLQAMGRNIVHCGESSTGQVAKICNNLALAIQMTSVAEAMNLGVKLGVDPKVLQGNHPYPGLMENVPSSNDYKGGFACKLTRKDLGLAVDCAKQAEVNLPLTFNTHQLFNMMVTSGGGDKDFSYILQFLKGKQ</sequence>
<dbReference type="PANTHER" id="PTHR22981:SF7">
    <property type="entry name" value="3-HYDROXYISOBUTYRATE DEHYDROGENASE, MITOCHONDRIAL"/>
    <property type="match status" value="1"/>
</dbReference>
<dbReference type="Pfam" id="PF14833">
    <property type="entry name" value="NAD_binding_11"/>
    <property type="match status" value="1"/>
</dbReference>
<dbReference type="InterPro" id="IPR002204">
    <property type="entry name" value="3-OH-isobutyrate_DH-rel_CS"/>
</dbReference>
<dbReference type="FunFam" id="1.10.1040.10:FF:000006">
    <property type="entry name" value="3-hydroxyisobutyrate dehydrogenase"/>
    <property type="match status" value="1"/>
</dbReference>
<dbReference type="HOGENOM" id="CLU_035117_6_0_1"/>
<proteinExistence type="inferred from homology"/>
<dbReference type="InterPro" id="IPR006115">
    <property type="entry name" value="6PGDH_NADP-bd"/>
</dbReference>
<protein>
    <recommendedName>
        <fullName evidence="4 12">3-hydroxyisobutyrate dehydrogenase</fullName>
        <shortName evidence="12">HIBADH</shortName>
        <ecNumber evidence="4 12">1.1.1.31</ecNumber>
    </recommendedName>
</protein>
<dbReference type="SUPFAM" id="SSF48179">
    <property type="entry name" value="6-phosphogluconate dehydrogenase C-terminal domain-like"/>
    <property type="match status" value="1"/>
</dbReference>
<dbReference type="UniPathway" id="UPA00362"/>
<evidence type="ECO:0000256" key="10">
    <source>
        <dbReference type="ARBA" id="ARBA00049197"/>
    </source>
</evidence>
<comment type="subcellular location">
    <subcellularLocation>
        <location evidence="1">Mitochondrion</location>
    </subcellularLocation>
</comment>
<dbReference type="FunFam" id="3.40.50.720:FF:000119">
    <property type="entry name" value="3-hydroxyisobutyrate dehydrogenase"/>
    <property type="match status" value="1"/>
</dbReference>
<reference evidence="16" key="2">
    <citation type="submission" date="2010-04" db="EMBL/GenBank/DDBJ databases">
        <authorList>
            <person name="Buell R."/>
            <person name="Hamilton J."/>
            <person name="Hostetler J."/>
        </authorList>
    </citation>
    <scope>NUCLEOTIDE SEQUENCE [LARGE SCALE GENOMIC DNA]</scope>
    <source>
        <strain evidence="16">DAOM:BR144</strain>
    </source>
</reference>
<dbReference type="Pfam" id="PF03446">
    <property type="entry name" value="NAD_binding_2"/>
    <property type="match status" value="1"/>
</dbReference>
<evidence type="ECO:0000256" key="3">
    <source>
        <dbReference type="ARBA" id="ARBA00006013"/>
    </source>
</evidence>
<reference evidence="15" key="3">
    <citation type="submission" date="2015-02" db="UniProtKB">
        <authorList>
            <consortium name="EnsemblProtists"/>
        </authorList>
    </citation>
    <scope>IDENTIFICATION</scope>
    <source>
        <strain evidence="15">DAOM BR144</strain>
    </source>
</reference>
<comment type="catalytic activity">
    <reaction evidence="10 12">
        <text>3-hydroxy-2-methylpropanoate + NAD(+) = 2-methyl-3-oxopropanoate + NADH + H(+)</text>
        <dbReference type="Rhea" id="RHEA:17681"/>
        <dbReference type="ChEBI" id="CHEBI:11805"/>
        <dbReference type="ChEBI" id="CHEBI:15378"/>
        <dbReference type="ChEBI" id="CHEBI:57540"/>
        <dbReference type="ChEBI" id="CHEBI:57700"/>
        <dbReference type="ChEBI" id="CHEBI:57945"/>
        <dbReference type="EC" id="1.1.1.31"/>
    </reaction>
</comment>
<dbReference type="EC" id="1.1.1.31" evidence="4 12"/>
<dbReference type="InterPro" id="IPR008927">
    <property type="entry name" value="6-PGluconate_DH-like_C_sf"/>
</dbReference>
<reference evidence="16" key="1">
    <citation type="journal article" date="2010" name="Genome Biol.">
        <title>Genome sequence of the necrotrophic plant pathogen Pythium ultimum reveals original pathogenicity mechanisms and effector repertoire.</title>
        <authorList>
            <person name="Levesque C.A."/>
            <person name="Brouwer H."/>
            <person name="Cano L."/>
            <person name="Hamilton J.P."/>
            <person name="Holt C."/>
            <person name="Huitema E."/>
            <person name="Raffaele S."/>
            <person name="Robideau G.P."/>
            <person name="Thines M."/>
            <person name="Win J."/>
            <person name="Zerillo M.M."/>
            <person name="Beakes G.W."/>
            <person name="Boore J.L."/>
            <person name="Busam D."/>
            <person name="Dumas B."/>
            <person name="Ferriera S."/>
            <person name="Fuerstenberg S.I."/>
            <person name="Gachon C.M."/>
            <person name="Gaulin E."/>
            <person name="Govers F."/>
            <person name="Grenville-Briggs L."/>
            <person name="Horner N."/>
            <person name="Hostetler J."/>
            <person name="Jiang R.H."/>
            <person name="Johnson J."/>
            <person name="Krajaejun T."/>
            <person name="Lin H."/>
            <person name="Meijer H.J."/>
            <person name="Moore B."/>
            <person name="Morris P."/>
            <person name="Phuntmart V."/>
            <person name="Puiu D."/>
            <person name="Shetty J."/>
            <person name="Stajich J.E."/>
            <person name="Tripathy S."/>
            <person name="Wawra S."/>
            <person name="van West P."/>
            <person name="Whitty B.R."/>
            <person name="Coutinho P.M."/>
            <person name="Henrissat B."/>
            <person name="Martin F."/>
            <person name="Thomas P.D."/>
            <person name="Tyler B.M."/>
            <person name="De Vries R.P."/>
            <person name="Kamoun S."/>
            <person name="Yandell M."/>
            <person name="Tisserat N."/>
            <person name="Buell C.R."/>
        </authorList>
    </citation>
    <scope>NUCLEOTIDE SEQUENCE</scope>
    <source>
        <strain evidence="16">DAOM:BR144</strain>
    </source>
</reference>
<dbReference type="InterPro" id="IPR036291">
    <property type="entry name" value="NAD(P)-bd_dom_sf"/>
</dbReference>
<dbReference type="GO" id="GO:0005739">
    <property type="term" value="C:mitochondrion"/>
    <property type="evidence" value="ECO:0007669"/>
    <property type="project" value="UniProtKB-SubCell"/>
</dbReference>
<dbReference type="PROSITE" id="PS00895">
    <property type="entry name" value="3_HYDROXYISOBUT_DH"/>
    <property type="match status" value="1"/>
</dbReference>
<name>K3WAN8_GLOUD</name>
<evidence type="ECO:0000256" key="8">
    <source>
        <dbReference type="ARBA" id="ARBA00023027"/>
    </source>
</evidence>
<comment type="pathway">
    <text evidence="2 12">Amino-acid degradation; L-valine degradation.</text>
</comment>
<dbReference type="VEuPathDB" id="FungiDB:PYU1_G002027"/>
<evidence type="ECO:0000256" key="9">
    <source>
        <dbReference type="ARBA" id="ARBA00023128"/>
    </source>
</evidence>
<dbReference type="EMBL" id="GL376634">
    <property type="status" value="NOT_ANNOTATED_CDS"/>
    <property type="molecule type" value="Genomic_DNA"/>
</dbReference>
<evidence type="ECO:0000256" key="4">
    <source>
        <dbReference type="ARBA" id="ARBA00012991"/>
    </source>
</evidence>
<dbReference type="Gene3D" id="3.40.50.720">
    <property type="entry name" value="NAD(P)-binding Rossmann-like Domain"/>
    <property type="match status" value="1"/>
</dbReference>
<evidence type="ECO:0000256" key="1">
    <source>
        <dbReference type="ARBA" id="ARBA00004173"/>
    </source>
</evidence>
<dbReference type="EnsemblProtists" id="PYU1_T002029">
    <property type="protein sequence ID" value="PYU1_T002029"/>
    <property type="gene ID" value="PYU1_G002027"/>
</dbReference>
<dbReference type="NCBIfam" id="TIGR01692">
    <property type="entry name" value="HIBADH"/>
    <property type="match status" value="1"/>
</dbReference>
<keyword evidence="5 12" id="KW-0101">Branched-chain amino acid catabolism</keyword>
<dbReference type="PIRSF" id="PIRSF000103">
    <property type="entry name" value="HIBADH"/>
    <property type="match status" value="1"/>
</dbReference>
<dbReference type="Gene3D" id="1.10.1040.10">
    <property type="entry name" value="N-(1-d-carboxylethyl)-l-norvaline Dehydrogenase, domain 2"/>
    <property type="match status" value="1"/>
</dbReference>
<keyword evidence="8 12" id="KW-0520">NAD</keyword>
<evidence type="ECO:0000313" key="16">
    <source>
        <dbReference type="Proteomes" id="UP000019132"/>
    </source>
</evidence>
<evidence type="ECO:0000256" key="6">
    <source>
        <dbReference type="ARBA" id="ARBA00022946"/>
    </source>
</evidence>
<dbReference type="InterPro" id="IPR011548">
    <property type="entry name" value="HIBADH"/>
</dbReference>
<dbReference type="InterPro" id="IPR015815">
    <property type="entry name" value="HIBADH-related"/>
</dbReference>
<dbReference type="GO" id="GO:0008442">
    <property type="term" value="F:3-hydroxyisobutyrate dehydrogenase activity"/>
    <property type="evidence" value="ECO:0007669"/>
    <property type="project" value="UniProtKB-EC"/>
</dbReference>
<dbReference type="GO" id="GO:0006574">
    <property type="term" value="P:L-valine catabolic process"/>
    <property type="evidence" value="ECO:0007669"/>
    <property type="project" value="UniProtKB-UniPathway"/>
</dbReference>
<keyword evidence="6" id="KW-0809">Transit peptide</keyword>
<comment type="similarity">
    <text evidence="3">Belongs to the HIBADH-related family. 3-hydroxyisobutyrate dehydrogenase subfamily.</text>
</comment>
<organism evidence="15 16">
    <name type="scientific">Globisporangium ultimum (strain ATCC 200006 / CBS 805.95 / DAOM BR144)</name>
    <name type="common">Pythium ultimum</name>
    <dbReference type="NCBI Taxonomy" id="431595"/>
    <lineage>
        <taxon>Eukaryota</taxon>
        <taxon>Sar</taxon>
        <taxon>Stramenopiles</taxon>
        <taxon>Oomycota</taxon>
        <taxon>Peronosporomycetes</taxon>
        <taxon>Pythiales</taxon>
        <taxon>Pythiaceae</taxon>
        <taxon>Globisporangium</taxon>
    </lineage>
</organism>
<feature type="domain" description="6-phosphogluconate dehydrogenase NADP-binding" evidence="13">
    <location>
        <begin position="28"/>
        <end position="187"/>
    </location>
</feature>
<keyword evidence="16" id="KW-1185">Reference proteome</keyword>
<evidence type="ECO:0000256" key="2">
    <source>
        <dbReference type="ARBA" id="ARBA00005109"/>
    </source>
</evidence>
<dbReference type="OMA" id="MGKKVWH"/>
<dbReference type="InParanoid" id="K3WAN8"/>
<dbReference type="GO" id="GO:0051287">
    <property type="term" value="F:NAD binding"/>
    <property type="evidence" value="ECO:0007669"/>
    <property type="project" value="InterPro"/>
</dbReference>
<evidence type="ECO:0000256" key="11">
    <source>
        <dbReference type="PIRSR" id="PIRSR000103-1"/>
    </source>
</evidence>
<dbReference type="AlphaFoldDB" id="K3WAN8"/>
<evidence type="ECO:0000256" key="12">
    <source>
        <dbReference type="RuleBase" id="RU910714"/>
    </source>
</evidence>
<evidence type="ECO:0000313" key="15">
    <source>
        <dbReference type="EnsemblProtists" id="PYU1_T002029"/>
    </source>
</evidence>
<dbReference type="SUPFAM" id="SSF51735">
    <property type="entry name" value="NAD(P)-binding Rossmann-fold domains"/>
    <property type="match status" value="1"/>
</dbReference>
<dbReference type="Proteomes" id="UP000019132">
    <property type="component" value="Unassembled WGS sequence"/>
</dbReference>
<evidence type="ECO:0000256" key="5">
    <source>
        <dbReference type="ARBA" id="ARBA00022456"/>
    </source>
</evidence>
<evidence type="ECO:0000259" key="13">
    <source>
        <dbReference type="Pfam" id="PF03446"/>
    </source>
</evidence>
<keyword evidence="9" id="KW-0496">Mitochondrion</keyword>
<dbReference type="GO" id="GO:0050661">
    <property type="term" value="F:NADP binding"/>
    <property type="evidence" value="ECO:0007669"/>
    <property type="project" value="InterPro"/>
</dbReference>
<dbReference type="eggNOG" id="KOG0409">
    <property type="taxonomic scope" value="Eukaryota"/>
</dbReference>
<dbReference type="InterPro" id="IPR013328">
    <property type="entry name" value="6PGD_dom2"/>
</dbReference>
<dbReference type="PANTHER" id="PTHR22981">
    <property type="entry name" value="3-HYDROXYISOBUTYRATE DEHYDROGENASE-RELATED"/>
    <property type="match status" value="1"/>
</dbReference>
<keyword evidence="7 12" id="KW-0560">Oxidoreductase</keyword>
<feature type="active site" evidence="11">
    <location>
        <position position="196"/>
    </location>
</feature>
<evidence type="ECO:0000259" key="14">
    <source>
        <dbReference type="Pfam" id="PF14833"/>
    </source>
</evidence>
<dbReference type="STRING" id="431595.K3WAN8"/>
<dbReference type="InterPro" id="IPR029154">
    <property type="entry name" value="HIBADH-like_NADP-bd"/>
</dbReference>